<organism evidence="3 4">
    <name type="scientific">Ravibacter arvi</name>
    <dbReference type="NCBI Taxonomy" id="2051041"/>
    <lineage>
        <taxon>Bacteria</taxon>
        <taxon>Pseudomonadati</taxon>
        <taxon>Bacteroidota</taxon>
        <taxon>Cytophagia</taxon>
        <taxon>Cytophagales</taxon>
        <taxon>Spirosomataceae</taxon>
        <taxon>Ravibacter</taxon>
    </lineage>
</organism>
<evidence type="ECO:0000313" key="4">
    <source>
        <dbReference type="Proteomes" id="UP001501508"/>
    </source>
</evidence>
<feature type="domain" description="DHHA1" evidence="2">
    <location>
        <begin position="229"/>
        <end position="297"/>
    </location>
</feature>
<dbReference type="Gene3D" id="3.10.310.30">
    <property type="match status" value="1"/>
</dbReference>
<comment type="caution">
    <text evidence="3">The sequence shown here is derived from an EMBL/GenBank/DDBJ whole genome shotgun (WGS) entry which is preliminary data.</text>
</comment>
<dbReference type="Pfam" id="PF01368">
    <property type="entry name" value="DHH"/>
    <property type="match status" value="1"/>
</dbReference>
<dbReference type="SUPFAM" id="SSF64182">
    <property type="entry name" value="DHH phosphoesterases"/>
    <property type="match status" value="1"/>
</dbReference>
<evidence type="ECO:0000259" key="2">
    <source>
        <dbReference type="Pfam" id="PF02272"/>
    </source>
</evidence>
<dbReference type="InterPro" id="IPR038763">
    <property type="entry name" value="DHH_sf"/>
</dbReference>
<keyword evidence="4" id="KW-1185">Reference proteome</keyword>
<proteinExistence type="predicted"/>
<accession>A0ABP8LWX7</accession>
<gene>
    <name evidence="3" type="ORF">GCM10023091_14590</name>
</gene>
<dbReference type="InterPro" id="IPR001667">
    <property type="entry name" value="DDH_dom"/>
</dbReference>
<dbReference type="Gene3D" id="3.90.1640.10">
    <property type="entry name" value="inorganic pyrophosphatase (n-terminal core)"/>
    <property type="match status" value="1"/>
</dbReference>
<dbReference type="Pfam" id="PF02272">
    <property type="entry name" value="DHHA1"/>
    <property type="match status" value="1"/>
</dbReference>
<evidence type="ECO:0000313" key="3">
    <source>
        <dbReference type="EMBL" id="GAA4436578.1"/>
    </source>
</evidence>
<dbReference type="InterPro" id="IPR003156">
    <property type="entry name" value="DHHA1_dom"/>
</dbReference>
<sequence length="323" mass="36013">MVVTMHRDPDADAMGSSLAWAAFLKKLGHTVIVISPTEIPENLKWMTGSADVLNFEDRKGGRAESIQAINSAEWISCLDFSSIGRLKDLAPFITRSKAPVLVIDHHLDPEPFATFLVSDVTAAATAQIIYRCIREWDESLMDTEIAECLYAGIMTDTGSFRHNNTTREVHLLVADLMQYQIEVDKVHRLIFDNSPLSRLHLLGHSLSTIRVLPEYRTSFMTLTHKTLEDFQSNTGDTDGIVNYGLQIEGVVMTALFIERNNEVKISFRSVADFSVRELAHAHFEGGGHKNASGGRSNLSLSATIEKFLGILPHYQEQLNAVKK</sequence>
<dbReference type="EMBL" id="BAABEY010000016">
    <property type="protein sequence ID" value="GAA4436578.1"/>
    <property type="molecule type" value="Genomic_DNA"/>
</dbReference>
<name>A0ABP8LWX7_9BACT</name>
<reference evidence="4" key="1">
    <citation type="journal article" date="2019" name="Int. J. Syst. Evol. Microbiol.">
        <title>The Global Catalogue of Microorganisms (GCM) 10K type strain sequencing project: providing services to taxonomists for standard genome sequencing and annotation.</title>
        <authorList>
            <consortium name="The Broad Institute Genomics Platform"/>
            <consortium name="The Broad Institute Genome Sequencing Center for Infectious Disease"/>
            <person name="Wu L."/>
            <person name="Ma J."/>
        </authorList>
    </citation>
    <scope>NUCLEOTIDE SEQUENCE [LARGE SCALE GENOMIC DNA]</scope>
    <source>
        <strain evidence="4">JCM 31920</strain>
    </source>
</reference>
<dbReference type="PANTHER" id="PTHR47618:SF1">
    <property type="entry name" value="BIFUNCTIONAL OLIGORIBONUCLEASE AND PAP PHOSPHATASE NRNA"/>
    <property type="match status" value="1"/>
</dbReference>
<feature type="domain" description="DDH" evidence="1">
    <location>
        <begin position="2"/>
        <end position="153"/>
    </location>
</feature>
<protein>
    <submittedName>
        <fullName evidence="3">Bifunctional oligoribonuclease/PAP phosphatase NrnA</fullName>
    </submittedName>
</protein>
<dbReference type="Proteomes" id="UP001501508">
    <property type="component" value="Unassembled WGS sequence"/>
</dbReference>
<dbReference type="PANTHER" id="PTHR47618">
    <property type="entry name" value="BIFUNCTIONAL OLIGORIBONUCLEASE AND PAP PHOSPHATASE NRNA"/>
    <property type="match status" value="1"/>
</dbReference>
<dbReference type="InterPro" id="IPR051319">
    <property type="entry name" value="Oligoribo/pAp-PDE_c-di-AMP_PDE"/>
</dbReference>
<evidence type="ECO:0000259" key="1">
    <source>
        <dbReference type="Pfam" id="PF01368"/>
    </source>
</evidence>